<dbReference type="Gene3D" id="3.30.300.30">
    <property type="match status" value="1"/>
</dbReference>
<dbReference type="GO" id="GO:0016874">
    <property type="term" value="F:ligase activity"/>
    <property type="evidence" value="ECO:0007669"/>
    <property type="project" value="UniProtKB-KW"/>
</dbReference>
<evidence type="ECO:0000256" key="3">
    <source>
        <dbReference type="ARBA" id="ARBA00022832"/>
    </source>
</evidence>
<proteinExistence type="inferred from homology"/>
<organism evidence="6">
    <name type="scientific">mine drainage metagenome</name>
    <dbReference type="NCBI Taxonomy" id="410659"/>
    <lineage>
        <taxon>unclassified sequences</taxon>
        <taxon>metagenomes</taxon>
        <taxon>ecological metagenomes</taxon>
    </lineage>
</organism>
<protein>
    <submittedName>
        <fullName evidence="6">Long-chain-fatty-acid--CoA ligase</fullName>
    </submittedName>
</protein>
<accession>T1A0L1</accession>
<keyword evidence="4" id="KW-0443">Lipid metabolism</keyword>
<comment type="caution">
    <text evidence="6">The sequence shown here is derived from an EMBL/GenBank/DDBJ whole genome shotgun (WGS) entry which is preliminary data.</text>
</comment>
<feature type="non-terminal residue" evidence="6">
    <location>
        <position position="1"/>
    </location>
</feature>
<dbReference type="InterPro" id="IPR042099">
    <property type="entry name" value="ANL_N_sf"/>
</dbReference>
<evidence type="ECO:0000256" key="1">
    <source>
        <dbReference type="ARBA" id="ARBA00006432"/>
    </source>
</evidence>
<comment type="similarity">
    <text evidence="1">Belongs to the ATP-dependent AMP-binding enzyme family.</text>
</comment>
<evidence type="ECO:0000313" key="6">
    <source>
        <dbReference type="EMBL" id="EQD34604.1"/>
    </source>
</evidence>
<dbReference type="GO" id="GO:0006631">
    <property type="term" value="P:fatty acid metabolic process"/>
    <property type="evidence" value="ECO:0007669"/>
    <property type="project" value="UniProtKB-KW"/>
</dbReference>
<gene>
    <name evidence="6" type="ORF">B1B_17125</name>
</gene>
<dbReference type="Gene3D" id="3.40.50.12780">
    <property type="entry name" value="N-terminal domain of ligase-like"/>
    <property type="match status" value="1"/>
</dbReference>
<dbReference type="EMBL" id="AUZY01011438">
    <property type="protein sequence ID" value="EQD34604.1"/>
    <property type="molecule type" value="Genomic_DNA"/>
</dbReference>
<dbReference type="SUPFAM" id="SSF56801">
    <property type="entry name" value="Acetyl-CoA synthetase-like"/>
    <property type="match status" value="1"/>
</dbReference>
<reference evidence="6" key="2">
    <citation type="journal article" date="2014" name="ISME J.">
        <title>Microbial stratification in low pH oxic and suboxic macroscopic growths along an acid mine drainage.</title>
        <authorList>
            <person name="Mendez-Garcia C."/>
            <person name="Mesa V."/>
            <person name="Sprenger R.R."/>
            <person name="Richter M."/>
            <person name="Diez M.S."/>
            <person name="Solano J."/>
            <person name="Bargiela R."/>
            <person name="Golyshina O.V."/>
            <person name="Manteca A."/>
            <person name="Ramos J.L."/>
            <person name="Gallego J.R."/>
            <person name="Llorente I."/>
            <person name="Martins Dos Santos V.A."/>
            <person name="Jensen O.N."/>
            <person name="Pelaez A.I."/>
            <person name="Sanchez J."/>
            <person name="Ferrer M."/>
        </authorList>
    </citation>
    <scope>NUCLEOTIDE SEQUENCE</scope>
</reference>
<dbReference type="InterPro" id="IPR000873">
    <property type="entry name" value="AMP-dep_synth/lig_dom"/>
</dbReference>
<keyword evidence="2 6" id="KW-0436">Ligase</keyword>
<evidence type="ECO:0000259" key="5">
    <source>
        <dbReference type="Pfam" id="PF00501"/>
    </source>
</evidence>
<evidence type="ECO:0000256" key="4">
    <source>
        <dbReference type="ARBA" id="ARBA00023098"/>
    </source>
</evidence>
<dbReference type="InterPro" id="IPR045851">
    <property type="entry name" value="AMP-bd_C_sf"/>
</dbReference>
<dbReference type="PANTHER" id="PTHR43859">
    <property type="entry name" value="ACYL-ACTIVATING ENZYME"/>
    <property type="match status" value="1"/>
</dbReference>
<feature type="domain" description="AMP-dependent synthetase/ligase" evidence="5">
    <location>
        <begin position="4"/>
        <end position="128"/>
    </location>
</feature>
<dbReference type="AlphaFoldDB" id="T1A0L1"/>
<reference evidence="6" key="1">
    <citation type="submission" date="2013-08" db="EMBL/GenBank/DDBJ databases">
        <authorList>
            <person name="Mendez C."/>
            <person name="Richter M."/>
            <person name="Ferrer M."/>
            <person name="Sanchez J."/>
        </authorList>
    </citation>
    <scope>NUCLEOTIDE SEQUENCE</scope>
</reference>
<name>T1A0L1_9ZZZZ</name>
<keyword evidence="3" id="KW-0276">Fatty acid metabolism</keyword>
<evidence type="ECO:0000256" key="2">
    <source>
        <dbReference type="ARBA" id="ARBA00022598"/>
    </source>
</evidence>
<dbReference type="Pfam" id="PF00501">
    <property type="entry name" value="AMP-binding"/>
    <property type="match status" value="1"/>
</dbReference>
<dbReference type="PANTHER" id="PTHR43859:SF4">
    <property type="entry name" value="BUTANOATE--COA LIGASE AAE1-RELATED"/>
    <property type="match status" value="1"/>
</dbReference>
<sequence>VSLMVPSILYMLISSPGSTELLRKLKLRVIIGGGALPRGLAKRAEEAGIQVVGGYGMSETAPILTIGTFNKQASEMGKEEQFEHRLMAGIPIALVDLKVVDSSFKEVPWDSKTIGEVVVRAPWLTHEYVNDTEATKKLWKNDWLNTGDLAVVDPAGYVSIVDREKDAVKSGGEFIPTIVIEDALSSFPGVGEVAVVARKDEKWGSAQLHSLLD</sequence>